<dbReference type="RefSeq" id="WP_267848708.1">
    <property type="nucleotide sequence ID" value="NZ_JAPMXC010000006.1"/>
</dbReference>
<keyword evidence="2" id="KW-0808">Transferase</keyword>
<dbReference type="CDD" id="cd01673">
    <property type="entry name" value="dNK"/>
    <property type="match status" value="1"/>
</dbReference>
<evidence type="ECO:0000313" key="2">
    <source>
        <dbReference type="EMBL" id="MCY0388824.1"/>
    </source>
</evidence>
<dbReference type="PANTHER" id="PTHR10513:SF46">
    <property type="entry name" value="DEOXYGUANOSINE KINASE"/>
    <property type="match status" value="1"/>
</dbReference>
<dbReference type="Pfam" id="PF01712">
    <property type="entry name" value="dNK"/>
    <property type="match status" value="1"/>
</dbReference>
<feature type="domain" description="Deoxynucleoside kinase" evidence="1">
    <location>
        <begin position="27"/>
        <end position="206"/>
    </location>
</feature>
<name>A0ABT3ZQI4_9BURK</name>
<dbReference type="InterPro" id="IPR002624">
    <property type="entry name" value="DCK/DGK"/>
</dbReference>
<sequence length="232" mass="25853">MTAPTMPVTAPEMPVATDGRPRYRYVVVEGPIGIGKSALAKVLAERWAMTPDFEQPKSNPFLEGFYRDPARHALAVQTHFLLERSAHAAALAAANTEQSAPIVGDFLPQKDVIYARLNLDDEEFALYQRLATRLAAPIRTPDLVIYLQASPETLFARLQKHTSGIELQVSDAYLRALCEAYNHFFYHYSEAPLLTVNTENLEPAENDADLGLLLDHLNAMRGPREFFVKGSL</sequence>
<dbReference type="Proteomes" id="UP001082899">
    <property type="component" value="Unassembled WGS sequence"/>
</dbReference>
<gene>
    <name evidence="2" type="ORF">OVY01_16745</name>
</gene>
<comment type="caution">
    <text evidence="2">The sequence shown here is derived from an EMBL/GenBank/DDBJ whole genome shotgun (WGS) entry which is preliminary data.</text>
</comment>
<dbReference type="Gene3D" id="3.40.50.300">
    <property type="entry name" value="P-loop containing nucleotide triphosphate hydrolases"/>
    <property type="match status" value="1"/>
</dbReference>
<proteinExistence type="predicted"/>
<dbReference type="InterPro" id="IPR050566">
    <property type="entry name" value="Deoxyribonucleoside_kinase"/>
</dbReference>
<dbReference type="InterPro" id="IPR027417">
    <property type="entry name" value="P-loop_NTPase"/>
</dbReference>
<organism evidence="2 3">
    <name type="scientific">Robbsia betulipollinis</name>
    <dbReference type="NCBI Taxonomy" id="2981849"/>
    <lineage>
        <taxon>Bacteria</taxon>
        <taxon>Pseudomonadati</taxon>
        <taxon>Pseudomonadota</taxon>
        <taxon>Betaproteobacteria</taxon>
        <taxon>Burkholderiales</taxon>
        <taxon>Burkholderiaceae</taxon>
        <taxon>Robbsia</taxon>
    </lineage>
</organism>
<dbReference type="InterPro" id="IPR031314">
    <property type="entry name" value="DNK_dom"/>
</dbReference>
<dbReference type="EMBL" id="JAPMXC010000006">
    <property type="protein sequence ID" value="MCY0388824.1"/>
    <property type="molecule type" value="Genomic_DNA"/>
</dbReference>
<evidence type="ECO:0000259" key="1">
    <source>
        <dbReference type="Pfam" id="PF01712"/>
    </source>
</evidence>
<keyword evidence="3" id="KW-1185">Reference proteome</keyword>
<reference evidence="2" key="1">
    <citation type="submission" date="2022-11" db="EMBL/GenBank/DDBJ databases">
        <title>Robbsia betulipollinis sp. nov., isolated from pollen of birch (Betula pendula).</title>
        <authorList>
            <person name="Shi H."/>
            <person name="Ambika Manirajan B."/>
            <person name="Ratering S."/>
            <person name="Geissler-Plaum R."/>
            <person name="Schnell S."/>
        </authorList>
    </citation>
    <scope>NUCLEOTIDE SEQUENCE</scope>
    <source>
        <strain evidence="2">Bb-Pol-6</strain>
    </source>
</reference>
<accession>A0ABT3ZQI4</accession>
<dbReference type="PANTHER" id="PTHR10513">
    <property type="entry name" value="DEOXYNUCLEOSIDE KINASE"/>
    <property type="match status" value="1"/>
</dbReference>
<dbReference type="GO" id="GO:0016301">
    <property type="term" value="F:kinase activity"/>
    <property type="evidence" value="ECO:0007669"/>
    <property type="project" value="UniProtKB-KW"/>
</dbReference>
<protein>
    <submittedName>
        <fullName evidence="2">Deoxynucleoside kinase</fullName>
    </submittedName>
</protein>
<dbReference type="SUPFAM" id="SSF52540">
    <property type="entry name" value="P-loop containing nucleoside triphosphate hydrolases"/>
    <property type="match status" value="1"/>
</dbReference>
<keyword evidence="2" id="KW-0418">Kinase</keyword>
<dbReference type="PIRSF" id="PIRSF000705">
    <property type="entry name" value="DNK"/>
    <property type="match status" value="1"/>
</dbReference>
<evidence type="ECO:0000313" key="3">
    <source>
        <dbReference type="Proteomes" id="UP001082899"/>
    </source>
</evidence>